<feature type="region of interest" description="Disordered" evidence="1">
    <location>
        <begin position="1"/>
        <end position="56"/>
    </location>
</feature>
<evidence type="ECO:0000256" key="1">
    <source>
        <dbReference type="SAM" id="MobiDB-lite"/>
    </source>
</evidence>
<feature type="compositionally biased region" description="Basic and acidic residues" evidence="1">
    <location>
        <begin position="18"/>
        <end position="33"/>
    </location>
</feature>
<accession>A0ABV7QH47</accession>
<sequence>MRPRLRQGPAGGVGGHRAHFEPRGEVAHGEQPRGKVAHGEQPAASRPAEMVPSTDSAISAAIAPHSAASSIGSLVCPY</sequence>
<dbReference type="RefSeq" id="WP_377873827.1">
    <property type="nucleotide sequence ID" value="NZ_JBHMAY010000060.1"/>
</dbReference>
<dbReference type="Proteomes" id="UP001595764">
    <property type="component" value="Unassembled WGS sequence"/>
</dbReference>
<dbReference type="EMBL" id="JBHRWI010000024">
    <property type="protein sequence ID" value="MFC3512667.1"/>
    <property type="molecule type" value="Genomic_DNA"/>
</dbReference>
<gene>
    <name evidence="2" type="ORF">ACFORO_21040</name>
</gene>
<organism evidence="2 3">
    <name type="scientific">Amycolatopsis halotolerans</name>
    <dbReference type="NCBI Taxonomy" id="330083"/>
    <lineage>
        <taxon>Bacteria</taxon>
        <taxon>Bacillati</taxon>
        <taxon>Actinomycetota</taxon>
        <taxon>Actinomycetes</taxon>
        <taxon>Pseudonocardiales</taxon>
        <taxon>Pseudonocardiaceae</taxon>
        <taxon>Amycolatopsis</taxon>
    </lineage>
</organism>
<name>A0ABV7QH47_9PSEU</name>
<proteinExistence type="predicted"/>
<keyword evidence="3" id="KW-1185">Reference proteome</keyword>
<comment type="caution">
    <text evidence="2">The sequence shown here is derived from an EMBL/GenBank/DDBJ whole genome shotgun (WGS) entry which is preliminary data.</text>
</comment>
<evidence type="ECO:0000313" key="3">
    <source>
        <dbReference type="Proteomes" id="UP001595764"/>
    </source>
</evidence>
<protein>
    <submittedName>
        <fullName evidence="2">Uncharacterized protein</fullName>
    </submittedName>
</protein>
<evidence type="ECO:0000313" key="2">
    <source>
        <dbReference type="EMBL" id="MFC3512667.1"/>
    </source>
</evidence>
<reference evidence="3" key="1">
    <citation type="journal article" date="2019" name="Int. J. Syst. Evol. Microbiol.">
        <title>The Global Catalogue of Microorganisms (GCM) 10K type strain sequencing project: providing services to taxonomists for standard genome sequencing and annotation.</title>
        <authorList>
            <consortium name="The Broad Institute Genomics Platform"/>
            <consortium name="The Broad Institute Genome Sequencing Center for Infectious Disease"/>
            <person name="Wu L."/>
            <person name="Ma J."/>
        </authorList>
    </citation>
    <scope>NUCLEOTIDE SEQUENCE [LARGE SCALE GENOMIC DNA]</scope>
    <source>
        <strain evidence="3">CGMCC 4.7682</strain>
    </source>
</reference>